<accession>A0A8S9MGR5</accession>
<gene>
    <name evidence="2" type="ORF">F2Q70_00010274</name>
</gene>
<dbReference type="EMBL" id="QGKY02000089">
    <property type="protein sequence ID" value="KAF2616273.1"/>
    <property type="molecule type" value="Genomic_DNA"/>
</dbReference>
<feature type="region of interest" description="Disordered" evidence="1">
    <location>
        <begin position="202"/>
        <end position="250"/>
    </location>
</feature>
<evidence type="ECO:0000313" key="2">
    <source>
        <dbReference type="EMBL" id="KAF2616273.1"/>
    </source>
</evidence>
<proteinExistence type="predicted"/>
<feature type="compositionally biased region" description="Polar residues" evidence="1">
    <location>
        <begin position="533"/>
        <end position="543"/>
    </location>
</feature>
<organism evidence="2">
    <name type="scientific">Brassica cretica</name>
    <name type="common">Mustard</name>
    <dbReference type="NCBI Taxonomy" id="69181"/>
    <lineage>
        <taxon>Eukaryota</taxon>
        <taxon>Viridiplantae</taxon>
        <taxon>Streptophyta</taxon>
        <taxon>Embryophyta</taxon>
        <taxon>Tracheophyta</taxon>
        <taxon>Spermatophyta</taxon>
        <taxon>Magnoliopsida</taxon>
        <taxon>eudicotyledons</taxon>
        <taxon>Gunneridae</taxon>
        <taxon>Pentapetalae</taxon>
        <taxon>rosids</taxon>
        <taxon>malvids</taxon>
        <taxon>Brassicales</taxon>
        <taxon>Brassicaceae</taxon>
        <taxon>Brassiceae</taxon>
        <taxon>Brassica</taxon>
    </lineage>
</organism>
<evidence type="ECO:0000256" key="1">
    <source>
        <dbReference type="SAM" id="MobiDB-lite"/>
    </source>
</evidence>
<protein>
    <submittedName>
        <fullName evidence="2">Uncharacterized protein</fullName>
    </submittedName>
</protein>
<feature type="compositionally biased region" description="Polar residues" evidence="1">
    <location>
        <begin position="13"/>
        <end position="27"/>
    </location>
</feature>
<comment type="caution">
    <text evidence="2">The sequence shown here is derived from an EMBL/GenBank/DDBJ whole genome shotgun (WGS) entry which is preliminary data.</text>
</comment>
<dbReference type="AlphaFoldDB" id="A0A8S9MGR5"/>
<sequence>METTIGAHRGAGDSSSPQDSSAVTEPTAQPDALISATTDHPGMTSTQLAAMTISDHLANTSTPVVTTADEPSMVATSDHPANTSTIVATTSTQPSMVTTSALPATVMTSRHPADTMSLIPTTSVPNTRTTYSTQPDISLIFQTLLGRIDELARGTTSRLDDLAHSQIICNNRINELQSVEIGASKSQQVDITPRLQRVLFSDLPTPVTGSGQQQSIQVNGDSSSPQDSSAVTEPTAQPDTLISATTDHPGMTSTQLAAMTISYHLANTSTPVVTTSDEPSMVATSDHPANTLTIVATTSNQPSMVMTSALPATVTTSRHPDDTTSLIPTTSVPNTRTTYSTQPDISLIFQTLLGRIDELARGTTSRLDDLAHSQIICSNRINELQSVEIGASKSQQVDITPRLQRVLFSDLPTPVTGSGQQQSIQANDLRAPITNSGQQHQNHVNESSALIIDSRQQCPKMERDGKHPIIKSATNHLVAPQESRLAAVKDQRIPKHIAATINLRLIIRKNVAIYRSGERFRQVKEERDRQHGQKCSNEQTNADTEAHKRARDDRNNEQKRERTPPPRRVINVIMGGLQTCKDSVRSIKEYEPDKLLLTPMMGFASGHSLIELESSSKVGDIRLGLNLGRWYLLDGRFRRFGEALVEPWISRPQQHPIIKSATNHPDAPQESRLAAVKDLRMPKHIAATINLRLIIQKNVTIYRSGC</sequence>
<reference evidence="2" key="1">
    <citation type="submission" date="2019-12" db="EMBL/GenBank/DDBJ databases">
        <title>Genome sequencing and annotation of Brassica cretica.</title>
        <authorList>
            <person name="Studholme D.J."/>
            <person name="Sarris P.F."/>
        </authorList>
    </citation>
    <scope>NUCLEOTIDE SEQUENCE</scope>
    <source>
        <strain evidence="2">PFS-102/07</strain>
        <tissue evidence="2">Leaf</tissue>
    </source>
</reference>
<feature type="compositionally biased region" description="Basic and acidic residues" evidence="1">
    <location>
        <begin position="544"/>
        <end position="564"/>
    </location>
</feature>
<name>A0A8S9MGR5_BRACR</name>
<feature type="region of interest" description="Disordered" evidence="1">
    <location>
        <begin position="1"/>
        <end position="28"/>
    </location>
</feature>
<feature type="region of interest" description="Disordered" evidence="1">
    <location>
        <begin position="524"/>
        <end position="566"/>
    </location>
</feature>
<feature type="compositionally biased region" description="Polar residues" evidence="1">
    <location>
        <begin position="207"/>
        <end position="250"/>
    </location>
</feature>